<comment type="caution">
    <text evidence="2">The sequence shown here is derived from an EMBL/GenBank/DDBJ whole genome shotgun (WGS) entry which is preliminary data.</text>
</comment>
<feature type="transmembrane region" description="Helical" evidence="1">
    <location>
        <begin position="127"/>
        <end position="149"/>
    </location>
</feature>
<keyword evidence="1" id="KW-0812">Transmembrane</keyword>
<evidence type="ECO:0000313" key="3">
    <source>
        <dbReference type="Proteomes" id="UP000675781"/>
    </source>
</evidence>
<dbReference type="EMBL" id="JAGSOG010000193">
    <property type="protein sequence ID" value="MBR7837285.1"/>
    <property type="molecule type" value="Genomic_DNA"/>
</dbReference>
<dbReference type="Proteomes" id="UP000675781">
    <property type="component" value="Unassembled WGS sequence"/>
</dbReference>
<evidence type="ECO:0008006" key="4">
    <source>
        <dbReference type="Google" id="ProtNLM"/>
    </source>
</evidence>
<dbReference type="AlphaFoldDB" id="A0A941IQ57"/>
<protein>
    <recommendedName>
        <fullName evidence="4">DUF1453 domain-containing protein</fullName>
    </recommendedName>
</protein>
<name>A0A941IQ57_9ACTN</name>
<keyword evidence="3" id="KW-1185">Reference proteome</keyword>
<gene>
    <name evidence="2" type="ORF">KDL01_28665</name>
</gene>
<sequence>MNATQSTETQLLLFLVIIVWRLARKMRERPIATDAQRWRLPLILTAIGGYETLSLTGGAHKIAFDTADVAYLVVVGALSVLLGLLRGTTIRIRDRGGELTQQYTPLTAGLWLGTVALRLAADLTASHGLGVAAAVTGTSILMMFGLSLLGESVCVALRTGEAVSDGVSLPRAPRSRRRPG</sequence>
<accession>A0A941IQ57</accession>
<keyword evidence="1" id="KW-1133">Transmembrane helix</keyword>
<organism evidence="2 3">
    <name type="scientific">Actinospica durhamensis</name>
    <dbReference type="NCBI Taxonomy" id="1508375"/>
    <lineage>
        <taxon>Bacteria</taxon>
        <taxon>Bacillati</taxon>
        <taxon>Actinomycetota</taxon>
        <taxon>Actinomycetes</taxon>
        <taxon>Catenulisporales</taxon>
        <taxon>Actinospicaceae</taxon>
        <taxon>Actinospica</taxon>
    </lineage>
</organism>
<evidence type="ECO:0000313" key="2">
    <source>
        <dbReference type="EMBL" id="MBR7837285.1"/>
    </source>
</evidence>
<feature type="transmembrane region" description="Helical" evidence="1">
    <location>
        <begin position="69"/>
        <end position="90"/>
    </location>
</feature>
<reference evidence="2" key="1">
    <citation type="submission" date="2021-04" db="EMBL/GenBank/DDBJ databases">
        <title>Genome based classification of Actinospica acidithermotolerans sp. nov., an actinobacterium isolated from an Indonesian hot spring.</title>
        <authorList>
            <person name="Kusuma A.B."/>
            <person name="Putra K.E."/>
            <person name="Nafisah S."/>
            <person name="Loh J."/>
            <person name="Nouioui I."/>
            <person name="Goodfellow M."/>
        </authorList>
    </citation>
    <scope>NUCLEOTIDE SEQUENCE</scope>
    <source>
        <strain evidence="2">CSCA 57</strain>
    </source>
</reference>
<evidence type="ECO:0000256" key="1">
    <source>
        <dbReference type="SAM" id="Phobius"/>
    </source>
</evidence>
<proteinExistence type="predicted"/>
<dbReference type="RefSeq" id="WP_212531752.1">
    <property type="nucleotide sequence ID" value="NZ_JAGSOG010000193.1"/>
</dbReference>
<keyword evidence="1" id="KW-0472">Membrane</keyword>